<gene>
    <name evidence="1" type="ORF">UFOVP1191_122</name>
</gene>
<name>A0A6J5RB86_9CAUD</name>
<proteinExistence type="predicted"/>
<sequence>RRSRVILGTLSKSQCGGHLPLAGSLAPRCVSLAHLGDFLFQLRHGPLDTAAFMPYLVISPTWGV</sequence>
<protein>
    <submittedName>
        <fullName evidence="1">Uncharacterized protein</fullName>
    </submittedName>
</protein>
<dbReference type="EMBL" id="LR797158">
    <property type="protein sequence ID" value="CAB4190781.1"/>
    <property type="molecule type" value="Genomic_DNA"/>
</dbReference>
<feature type="non-terminal residue" evidence="1">
    <location>
        <position position="1"/>
    </location>
</feature>
<evidence type="ECO:0000313" key="1">
    <source>
        <dbReference type="EMBL" id="CAB4190781.1"/>
    </source>
</evidence>
<organism evidence="1">
    <name type="scientific">uncultured Caudovirales phage</name>
    <dbReference type="NCBI Taxonomy" id="2100421"/>
    <lineage>
        <taxon>Viruses</taxon>
        <taxon>Duplodnaviria</taxon>
        <taxon>Heunggongvirae</taxon>
        <taxon>Uroviricota</taxon>
        <taxon>Caudoviricetes</taxon>
        <taxon>Peduoviridae</taxon>
        <taxon>Maltschvirus</taxon>
        <taxon>Maltschvirus maltsch</taxon>
    </lineage>
</organism>
<reference evidence="1" key="1">
    <citation type="submission" date="2020-05" db="EMBL/GenBank/DDBJ databases">
        <authorList>
            <person name="Chiriac C."/>
            <person name="Salcher M."/>
            <person name="Ghai R."/>
            <person name="Kavagutti S V."/>
        </authorList>
    </citation>
    <scope>NUCLEOTIDE SEQUENCE</scope>
</reference>
<accession>A0A6J5RB86</accession>